<protein>
    <submittedName>
        <fullName evidence="1">Uncharacterized protein</fullName>
    </submittedName>
</protein>
<organism evidence="1">
    <name type="scientific">marine sediment metagenome</name>
    <dbReference type="NCBI Taxonomy" id="412755"/>
    <lineage>
        <taxon>unclassified sequences</taxon>
        <taxon>metagenomes</taxon>
        <taxon>ecological metagenomes</taxon>
    </lineage>
</organism>
<comment type="caution">
    <text evidence="1">The sequence shown here is derived from an EMBL/GenBank/DDBJ whole genome shotgun (WGS) entry which is preliminary data.</text>
</comment>
<feature type="non-terminal residue" evidence="1">
    <location>
        <position position="1"/>
    </location>
</feature>
<sequence>FEEGDKISIDLSFGYLELIYNNNKINLYQSQLHKNKYSLSIKDIFKIAYEFNGRQHYEFPNAFHKKIKEFLEQVINDLLKKKLSIENNIFLIIFPYWISLKMDNPQKIQGYITKTFYSKIGLDLSFLPQYDHNNPDFGQYRLDHFKS</sequence>
<name>X1HG91_9ZZZZ</name>
<gene>
    <name evidence="1" type="ORF">S03H2_23336</name>
</gene>
<proteinExistence type="predicted"/>
<dbReference type="AlphaFoldDB" id="X1HG91"/>
<evidence type="ECO:0000313" key="1">
    <source>
        <dbReference type="EMBL" id="GAH44323.1"/>
    </source>
</evidence>
<accession>X1HG91</accession>
<dbReference type="EMBL" id="BARU01012732">
    <property type="protein sequence ID" value="GAH44323.1"/>
    <property type="molecule type" value="Genomic_DNA"/>
</dbReference>
<reference evidence="1" key="1">
    <citation type="journal article" date="2014" name="Front. Microbiol.">
        <title>High frequency of phylogenetically diverse reductive dehalogenase-homologous genes in deep subseafloor sedimentary metagenomes.</title>
        <authorList>
            <person name="Kawai M."/>
            <person name="Futagami T."/>
            <person name="Toyoda A."/>
            <person name="Takaki Y."/>
            <person name="Nishi S."/>
            <person name="Hori S."/>
            <person name="Arai W."/>
            <person name="Tsubouchi T."/>
            <person name="Morono Y."/>
            <person name="Uchiyama I."/>
            <person name="Ito T."/>
            <person name="Fujiyama A."/>
            <person name="Inagaki F."/>
            <person name="Takami H."/>
        </authorList>
    </citation>
    <scope>NUCLEOTIDE SEQUENCE</scope>
    <source>
        <strain evidence="1">Expedition CK06-06</strain>
    </source>
</reference>